<protein>
    <submittedName>
        <fullName evidence="9">Oligopeptide transport system permease protein</fullName>
    </submittedName>
</protein>
<keyword evidence="2 7" id="KW-0813">Transport</keyword>
<feature type="transmembrane region" description="Helical" evidence="7">
    <location>
        <begin position="172"/>
        <end position="188"/>
    </location>
</feature>
<dbReference type="RefSeq" id="WP_113959477.1">
    <property type="nucleotide sequence ID" value="NZ_QNRR01000006.1"/>
</dbReference>
<dbReference type="GO" id="GO:0055085">
    <property type="term" value="P:transmembrane transport"/>
    <property type="evidence" value="ECO:0007669"/>
    <property type="project" value="InterPro"/>
</dbReference>
<dbReference type="Gene3D" id="1.10.3720.10">
    <property type="entry name" value="MetI-like"/>
    <property type="match status" value="1"/>
</dbReference>
<proteinExistence type="inferred from homology"/>
<feature type="transmembrane region" description="Helical" evidence="7">
    <location>
        <begin position="133"/>
        <end position="160"/>
    </location>
</feature>
<dbReference type="EMBL" id="QNRR01000006">
    <property type="protein sequence ID" value="RBP42338.1"/>
    <property type="molecule type" value="Genomic_DNA"/>
</dbReference>
<dbReference type="CDD" id="cd06261">
    <property type="entry name" value="TM_PBP2"/>
    <property type="match status" value="1"/>
</dbReference>
<accession>A0A366HHU5</accession>
<dbReference type="GO" id="GO:0005886">
    <property type="term" value="C:plasma membrane"/>
    <property type="evidence" value="ECO:0007669"/>
    <property type="project" value="UniProtKB-SubCell"/>
</dbReference>
<feature type="transmembrane region" description="Helical" evidence="7">
    <location>
        <begin position="230"/>
        <end position="252"/>
    </location>
</feature>
<dbReference type="OrthoDB" id="9773221at2"/>
<name>A0A366HHU5_9BACT</name>
<comment type="subcellular location">
    <subcellularLocation>
        <location evidence="1 7">Cell membrane</location>
        <topology evidence="1 7">Multi-pass membrane protein</topology>
    </subcellularLocation>
</comment>
<dbReference type="PANTHER" id="PTHR30465">
    <property type="entry name" value="INNER MEMBRANE ABC TRANSPORTER"/>
    <property type="match status" value="1"/>
</dbReference>
<feature type="transmembrane region" description="Helical" evidence="7">
    <location>
        <begin position="98"/>
        <end position="121"/>
    </location>
</feature>
<dbReference type="PANTHER" id="PTHR30465:SF74">
    <property type="entry name" value="OLIGOPEPTIDE TRANSPORT SYSTEM PERMEASE PROTEIN OPPB"/>
    <property type="match status" value="1"/>
</dbReference>
<feature type="domain" description="ABC transmembrane type-1" evidence="8">
    <location>
        <begin position="94"/>
        <end position="295"/>
    </location>
</feature>
<keyword evidence="6 7" id="KW-0472">Membrane</keyword>
<dbReference type="Pfam" id="PF00528">
    <property type="entry name" value="BPD_transp_1"/>
    <property type="match status" value="1"/>
</dbReference>
<evidence type="ECO:0000256" key="4">
    <source>
        <dbReference type="ARBA" id="ARBA00022692"/>
    </source>
</evidence>
<keyword evidence="5 7" id="KW-1133">Transmembrane helix</keyword>
<reference evidence="9 10" key="1">
    <citation type="submission" date="2018-06" db="EMBL/GenBank/DDBJ databases">
        <title>Genomic Encyclopedia of Type Strains, Phase IV (KMG-IV): sequencing the most valuable type-strain genomes for metagenomic binning, comparative biology and taxonomic classification.</title>
        <authorList>
            <person name="Goeker M."/>
        </authorList>
    </citation>
    <scope>NUCLEOTIDE SEQUENCE [LARGE SCALE GENOMIC DNA]</scope>
    <source>
        <strain evidence="9 10">DSM 25532</strain>
    </source>
</reference>
<evidence type="ECO:0000256" key="1">
    <source>
        <dbReference type="ARBA" id="ARBA00004651"/>
    </source>
</evidence>
<dbReference type="Proteomes" id="UP000253426">
    <property type="component" value="Unassembled WGS sequence"/>
</dbReference>
<keyword evidence="4 7" id="KW-0812">Transmembrane</keyword>
<evidence type="ECO:0000313" key="9">
    <source>
        <dbReference type="EMBL" id="RBP42338.1"/>
    </source>
</evidence>
<dbReference type="InterPro" id="IPR000515">
    <property type="entry name" value="MetI-like"/>
</dbReference>
<evidence type="ECO:0000256" key="5">
    <source>
        <dbReference type="ARBA" id="ARBA00022989"/>
    </source>
</evidence>
<comment type="caution">
    <text evidence="9">The sequence shown here is derived from an EMBL/GenBank/DDBJ whole genome shotgun (WGS) entry which is preliminary data.</text>
</comment>
<keyword evidence="3" id="KW-1003">Cell membrane</keyword>
<dbReference type="PROSITE" id="PS50928">
    <property type="entry name" value="ABC_TM1"/>
    <property type="match status" value="1"/>
</dbReference>
<dbReference type="SUPFAM" id="SSF161098">
    <property type="entry name" value="MetI-like"/>
    <property type="match status" value="1"/>
</dbReference>
<dbReference type="AlphaFoldDB" id="A0A366HHU5"/>
<organism evidence="9 10">
    <name type="scientific">Roseimicrobium gellanilyticum</name>
    <dbReference type="NCBI Taxonomy" id="748857"/>
    <lineage>
        <taxon>Bacteria</taxon>
        <taxon>Pseudomonadati</taxon>
        <taxon>Verrucomicrobiota</taxon>
        <taxon>Verrucomicrobiia</taxon>
        <taxon>Verrucomicrobiales</taxon>
        <taxon>Verrucomicrobiaceae</taxon>
        <taxon>Roseimicrobium</taxon>
    </lineage>
</organism>
<evidence type="ECO:0000259" key="8">
    <source>
        <dbReference type="PROSITE" id="PS50928"/>
    </source>
</evidence>
<evidence type="ECO:0000256" key="6">
    <source>
        <dbReference type="ARBA" id="ARBA00023136"/>
    </source>
</evidence>
<dbReference type="InterPro" id="IPR035906">
    <property type="entry name" value="MetI-like_sf"/>
</dbReference>
<sequence>MLYFLASRTLQGIVVVFAVLVLTFFLQKASPASPFNSDKNLPEEQRARFEAYYGYNLPVHEQLWRVIKSYATFDPPDCMKKPGRGVGEVIMQAFPVSLAIAIPSLLIALALGVPLGAIAALKPHTLEDRTATFLATLGVCLPSFVLGPLVATFVGLKLGWFNVAGWMDPSDWVLPACTLGFIYSGYVARLTRGGLRETLVQDFVRTARAKGVSERGVVFRHALKLACLPVINFLGPAMAGLVSGSFVIETVFQIPGLGQHFVSSAFEGDHNLAMGITLFFAILVVVFNVFVDLIQAAVNPRIGLKT</sequence>
<comment type="similarity">
    <text evidence="7">Belongs to the binding-protein-dependent transport system permease family.</text>
</comment>
<gene>
    <name evidence="9" type="ORF">DES53_10642</name>
</gene>
<keyword evidence="10" id="KW-1185">Reference proteome</keyword>
<evidence type="ECO:0000256" key="3">
    <source>
        <dbReference type="ARBA" id="ARBA00022475"/>
    </source>
</evidence>
<evidence type="ECO:0000313" key="10">
    <source>
        <dbReference type="Proteomes" id="UP000253426"/>
    </source>
</evidence>
<evidence type="ECO:0000256" key="7">
    <source>
        <dbReference type="RuleBase" id="RU363032"/>
    </source>
</evidence>
<feature type="transmembrane region" description="Helical" evidence="7">
    <location>
        <begin position="272"/>
        <end position="291"/>
    </location>
</feature>
<evidence type="ECO:0000256" key="2">
    <source>
        <dbReference type="ARBA" id="ARBA00022448"/>
    </source>
</evidence>